<evidence type="ECO:0000256" key="9">
    <source>
        <dbReference type="PIRSR" id="PIRSR001500-2"/>
    </source>
</evidence>
<dbReference type="OrthoDB" id="9802281at2"/>
<dbReference type="GO" id="GO:0009094">
    <property type="term" value="P:L-phenylalanine biosynthetic process"/>
    <property type="evidence" value="ECO:0007669"/>
    <property type="project" value="UniProtKB-UniPathway"/>
</dbReference>
<dbReference type="PROSITE" id="PS51171">
    <property type="entry name" value="PREPHENATE_DEHYDR_3"/>
    <property type="match status" value="1"/>
</dbReference>
<evidence type="ECO:0000313" key="13">
    <source>
        <dbReference type="EMBL" id="SLM85907.1"/>
    </source>
</evidence>
<keyword evidence="5 10" id="KW-0057">Aromatic amino acid biosynthesis</keyword>
<evidence type="ECO:0000256" key="4">
    <source>
        <dbReference type="ARBA" id="ARBA00022605"/>
    </source>
</evidence>
<keyword evidence="14" id="KW-1185">Reference proteome</keyword>
<dbReference type="PROSITE" id="PS51671">
    <property type="entry name" value="ACT"/>
    <property type="match status" value="1"/>
</dbReference>
<organism evidence="13 14">
    <name type="scientific">Vagococcus fluvialis bH819</name>
    <dbReference type="NCBI Taxonomy" id="1255619"/>
    <lineage>
        <taxon>Bacteria</taxon>
        <taxon>Bacillati</taxon>
        <taxon>Bacillota</taxon>
        <taxon>Bacilli</taxon>
        <taxon>Lactobacillales</taxon>
        <taxon>Enterococcaceae</taxon>
        <taxon>Vagococcus</taxon>
    </lineage>
</organism>
<dbReference type="NCBIfam" id="NF008865">
    <property type="entry name" value="PRK11898.1"/>
    <property type="match status" value="1"/>
</dbReference>
<reference evidence="14" key="1">
    <citation type="submission" date="2017-02" db="EMBL/GenBank/DDBJ databases">
        <authorList>
            <person name="Dridi B."/>
        </authorList>
    </citation>
    <scope>NUCLEOTIDE SEQUENCE [LARGE SCALE GENOMIC DNA]</scope>
    <source>
        <strain evidence="14">bH819</strain>
    </source>
</reference>
<name>A0A1X6WNR9_9ENTE</name>
<dbReference type="InterPro" id="IPR001086">
    <property type="entry name" value="Preph_deHydtase"/>
</dbReference>
<dbReference type="PROSITE" id="PS00857">
    <property type="entry name" value="PREPHENATE_DEHYDR_1"/>
    <property type="match status" value="1"/>
</dbReference>
<dbReference type="UniPathway" id="UPA00121">
    <property type="reaction ID" value="UER00345"/>
</dbReference>
<protein>
    <recommendedName>
        <fullName evidence="3 10">Prephenate dehydratase</fullName>
        <shortName evidence="10">PDT</shortName>
        <ecNumber evidence="2 10">4.2.1.51</ecNumber>
    </recommendedName>
</protein>
<sequence>MTIGYLGPVGSFTYSATKFIFPSEMLTPFQTIVACLKGVELGQVDYVVVPIENSIEGTVNQTLDYLYHYSSLPIQAEIILPINQNLMVHPNWKESWKSIKIVKSHPQALAQTQQFISEYLPNTKQEITNSTTEAAEWLKNNPNECVGAVASKEAAERYGLSVVNANIQDIPNNQTRFWVIGKDQLHHGKFKSQIQRKTIAVEMEKNKPGNLHKILSTLSWREIDLTKIESRPLKTKLGDYFFLLDIKCEDLSLINLALEEMSTLGAKIKDLGCYPVYLKK</sequence>
<comment type="catalytic activity">
    <reaction evidence="8 10">
        <text>prephenate + H(+) = 3-phenylpyruvate + CO2 + H2O</text>
        <dbReference type="Rhea" id="RHEA:21648"/>
        <dbReference type="ChEBI" id="CHEBI:15377"/>
        <dbReference type="ChEBI" id="CHEBI:15378"/>
        <dbReference type="ChEBI" id="CHEBI:16526"/>
        <dbReference type="ChEBI" id="CHEBI:18005"/>
        <dbReference type="ChEBI" id="CHEBI:29934"/>
        <dbReference type="EC" id="4.2.1.51"/>
    </reaction>
</comment>
<feature type="domain" description="ACT" evidence="12">
    <location>
        <begin position="199"/>
        <end position="275"/>
    </location>
</feature>
<dbReference type="Gene3D" id="3.30.70.260">
    <property type="match status" value="1"/>
</dbReference>
<evidence type="ECO:0000256" key="1">
    <source>
        <dbReference type="ARBA" id="ARBA00004741"/>
    </source>
</evidence>
<evidence type="ECO:0000256" key="7">
    <source>
        <dbReference type="ARBA" id="ARBA00023239"/>
    </source>
</evidence>
<dbReference type="CDD" id="cd13633">
    <property type="entry name" value="PBP2_Sa-PDT_like"/>
    <property type="match status" value="1"/>
</dbReference>
<dbReference type="InterPro" id="IPR045865">
    <property type="entry name" value="ACT-like_dom_sf"/>
</dbReference>
<evidence type="ECO:0000256" key="8">
    <source>
        <dbReference type="ARBA" id="ARBA00047848"/>
    </source>
</evidence>
<evidence type="ECO:0000259" key="12">
    <source>
        <dbReference type="PROSITE" id="PS51671"/>
    </source>
</evidence>
<feature type="domain" description="Prephenate dehydratase" evidence="11">
    <location>
        <begin position="2"/>
        <end position="182"/>
    </location>
</feature>
<dbReference type="PANTHER" id="PTHR21022">
    <property type="entry name" value="PREPHENATE DEHYDRATASE P PROTEIN"/>
    <property type="match status" value="1"/>
</dbReference>
<evidence type="ECO:0000256" key="10">
    <source>
        <dbReference type="RuleBase" id="RU361254"/>
    </source>
</evidence>
<dbReference type="Proteomes" id="UP000195918">
    <property type="component" value="Unassembled WGS sequence"/>
</dbReference>
<proteinExistence type="predicted"/>
<feature type="site" description="Essential for prephenate dehydratase activity" evidence="9">
    <location>
        <position position="175"/>
    </location>
</feature>
<keyword evidence="4 10" id="KW-0028">Amino-acid biosynthesis</keyword>
<dbReference type="EMBL" id="FWFD01000009">
    <property type="protein sequence ID" value="SLM85907.1"/>
    <property type="molecule type" value="Genomic_DNA"/>
</dbReference>
<dbReference type="Gene3D" id="3.40.190.10">
    <property type="entry name" value="Periplasmic binding protein-like II"/>
    <property type="match status" value="2"/>
</dbReference>
<dbReference type="RefSeq" id="WP_086951536.1">
    <property type="nucleotide sequence ID" value="NZ_FWFD01000009.1"/>
</dbReference>
<evidence type="ECO:0000313" key="14">
    <source>
        <dbReference type="Proteomes" id="UP000195918"/>
    </source>
</evidence>
<evidence type="ECO:0000256" key="2">
    <source>
        <dbReference type="ARBA" id="ARBA00013147"/>
    </source>
</evidence>
<evidence type="ECO:0000256" key="6">
    <source>
        <dbReference type="ARBA" id="ARBA00023222"/>
    </source>
</evidence>
<dbReference type="InterPro" id="IPR002912">
    <property type="entry name" value="ACT_dom"/>
</dbReference>
<comment type="pathway">
    <text evidence="1 10">Amino-acid biosynthesis; L-phenylalanine biosynthesis; phenylpyruvate from prephenate: step 1/1.</text>
</comment>
<dbReference type="CDD" id="cd04905">
    <property type="entry name" value="ACT_CM-PDT"/>
    <property type="match status" value="1"/>
</dbReference>
<keyword evidence="7 10" id="KW-0456">Lyase</keyword>
<dbReference type="SUPFAM" id="SSF55021">
    <property type="entry name" value="ACT-like"/>
    <property type="match status" value="1"/>
</dbReference>
<dbReference type="AlphaFoldDB" id="A0A1X6WNR9"/>
<dbReference type="InterPro" id="IPR008242">
    <property type="entry name" value="Chor_mutase/pphenate_deHydtase"/>
</dbReference>
<gene>
    <name evidence="10" type="primary">pheA</name>
    <name evidence="13" type="ORF">FM121_07380</name>
</gene>
<dbReference type="EC" id="4.2.1.51" evidence="2 10"/>
<dbReference type="Pfam" id="PF00800">
    <property type="entry name" value="PDT"/>
    <property type="match status" value="1"/>
</dbReference>
<dbReference type="PIRSF" id="PIRSF001500">
    <property type="entry name" value="Chor_mut_pdt_Ppr"/>
    <property type="match status" value="1"/>
</dbReference>
<evidence type="ECO:0000256" key="3">
    <source>
        <dbReference type="ARBA" id="ARBA00021872"/>
    </source>
</evidence>
<dbReference type="PROSITE" id="PS00858">
    <property type="entry name" value="PREPHENATE_DEHYDR_2"/>
    <property type="match status" value="1"/>
</dbReference>
<dbReference type="SUPFAM" id="SSF53850">
    <property type="entry name" value="Periplasmic binding protein-like II"/>
    <property type="match status" value="1"/>
</dbReference>
<dbReference type="GO" id="GO:0004664">
    <property type="term" value="F:prephenate dehydratase activity"/>
    <property type="evidence" value="ECO:0007669"/>
    <property type="project" value="UniProtKB-UniRule"/>
</dbReference>
<keyword evidence="6 10" id="KW-0584">Phenylalanine biosynthesis</keyword>
<evidence type="ECO:0000259" key="11">
    <source>
        <dbReference type="PROSITE" id="PS51171"/>
    </source>
</evidence>
<dbReference type="InterPro" id="IPR018528">
    <property type="entry name" value="Preph_deHydtase_CS"/>
</dbReference>
<accession>A0A1X6WNR9</accession>
<dbReference type="GO" id="GO:0005737">
    <property type="term" value="C:cytoplasm"/>
    <property type="evidence" value="ECO:0007669"/>
    <property type="project" value="TreeGrafter"/>
</dbReference>
<dbReference type="PANTHER" id="PTHR21022:SF19">
    <property type="entry name" value="PREPHENATE DEHYDRATASE-RELATED"/>
    <property type="match status" value="1"/>
</dbReference>
<evidence type="ECO:0000256" key="5">
    <source>
        <dbReference type="ARBA" id="ARBA00023141"/>
    </source>
</evidence>
<dbReference type="FunFam" id="3.40.190.10:FF:000064">
    <property type="entry name" value="Prephenate dehydratase"/>
    <property type="match status" value="1"/>
</dbReference>